<dbReference type="InterPro" id="IPR024080">
    <property type="entry name" value="Neurolysin/TOP_N"/>
</dbReference>
<keyword evidence="3" id="KW-1185">Reference proteome</keyword>
<dbReference type="Proteomes" id="UP001153076">
    <property type="component" value="Unassembled WGS sequence"/>
</dbReference>
<evidence type="ECO:0000256" key="1">
    <source>
        <dbReference type="SAM" id="Phobius"/>
    </source>
</evidence>
<comment type="caution">
    <text evidence="2">The sequence shown here is derived from an EMBL/GenBank/DDBJ whole genome shotgun (WGS) entry which is preliminary data.</text>
</comment>
<dbReference type="PANTHER" id="PTHR11804:SF82">
    <property type="entry name" value="THIMET OLIGOPEPTIDASE-RELATED"/>
    <property type="match status" value="1"/>
</dbReference>
<dbReference type="AlphaFoldDB" id="A0A9Q1K812"/>
<name>A0A9Q1K812_9CARY</name>
<dbReference type="InterPro" id="IPR045090">
    <property type="entry name" value="Pept_M3A_M3B"/>
</dbReference>
<accession>A0A9Q1K812</accession>
<feature type="transmembrane region" description="Helical" evidence="1">
    <location>
        <begin position="27"/>
        <end position="48"/>
    </location>
</feature>
<reference evidence="2" key="1">
    <citation type="submission" date="2022-04" db="EMBL/GenBank/DDBJ databases">
        <title>Carnegiea gigantea Genome sequencing and assembly v2.</title>
        <authorList>
            <person name="Copetti D."/>
            <person name="Sanderson M.J."/>
            <person name="Burquez A."/>
            <person name="Wojciechowski M.F."/>
        </authorList>
    </citation>
    <scope>NUCLEOTIDE SEQUENCE</scope>
    <source>
        <strain evidence="2">SGP5-SGP5p</strain>
        <tissue evidence="2">Aerial part</tissue>
    </source>
</reference>
<evidence type="ECO:0000313" key="3">
    <source>
        <dbReference type="Proteomes" id="UP001153076"/>
    </source>
</evidence>
<keyword evidence="1" id="KW-1133">Transmembrane helix</keyword>
<gene>
    <name evidence="2" type="ORF">Cgig2_024678</name>
</gene>
<dbReference type="OrthoDB" id="534666at2759"/>
<dbReference type="Gene3D" id="1.20.1050.40">
    <property type="entry name" value="Endopeptidase. Chain P, domain 1"/>
    <property type="match status" value="1"/>
</dbReference>
<proteinExistence type="predicted"/>
<dbReference type="GO" id="GO:0006518">
    <property type="term" value="P:peptide metabolic process"/>
    <property type="evidence" value="ECO:0007669"/>
    <property type="project" value="TreeGrafter"/>
</dbReference>
<evidence type="ECO:0000313" key="2">
    <source>
        <dbReference type="EMBL" id="KAJ8438589.1"/>
    </source>
</evidence>
<dbReference type="EMBL" id="JAKOGI010000250">
    <property type="protein sequence ID" value="KAJ8438589.1"/>
    <property type="molecule type" value="Genomic_DNA"/>
</dbReference>
<sequence>MEGDDDRSRQRHKVSTTLNSSRRGRKIVAFTGTAAIIAIVANFAFLAFKSRKNSRNRKELVGSNVKVKLSASEIRKLAEQIVAESKEVHDALASVPVDKVKYQDIMALAELEAQQFSMIQSCIFPRLVSMSDDVRKASAEAERRINTHFASSRFVSLSISHICTLSIH</sequence>
<keyword evidence="1" id="KW-0472">Membrane</keyword>
<keyword evidence="1" id="KW-0812">Transmembrane</keyword>
<dbReference type="PANTHER" id="PTHR11804">
    <property type="entry name" value="PROTEASE M3 THIMET OLIGOPEPTIDASE-RELATED"/>
    <property type="match status" value="1"/>
</dbReference>
<protein>
    <submittedName>
        <fullName evidence="2">Uncharacterized protein</fullName>
    </submittedName>
</protein>
<dbReference type="GO" id="GO:0004222">
    <property type="term" value="F:metalloendopeptidase activity"/>
    <property type="evidence" value="ECO:0007669"/>
    <property type="project" value="InterPro"/>
</dbReference>
<organism evidence="2 3">
    <name type="scientific">Carnegiea gigantea</name>
    <dbReference type="NCBI Taxonomy" id="171969"/>
    <lineage>
        <taxon>Eukaryota</taxon>
        <taxon>Viridiplantae</taxon>
        <taxon>Streptophyta</taxon>
        <taxon>Embryophyta</taxon>
        <taxon>Tracheophyta</taxon>
        <taxon>Spermatophyta</taxon>
        <taxon>Magnoliopsida</taxon>
        <taxon>eudicotyledons</taxon>
        <taxon>Gunneridae</taxon>
        <taxon>Pentapetalae</taxon>
        <taxon>Caryophyllales</taxon>
        <taxon>Cactineae</taxon>
        <taxon>Cactaceae</taxon>
        <taxon>Cactoideae</taxon>
        <taxon>Echinocereeae</taxon>
        <taxon>Carnegiea</taxon>
    </lineage>
</organism>
<dbReference type="GO" id="GO:0006508">
    <property type="term" value="P:proteolysis"/>
    <property type="evidence" value="ECO:0007669"/>
    <property type="project" value="InterPro"/>
</dbReference>